<evidence type="ECO:0000256" key="3">
    <source>
        <dbReference type="ARBA" id="ARBA00022989"/>
    </source>
</evidence>
<gene>
    <name evidence="7" type="ORF">I308_106242</name>
</gene>
<keyword evidence="4 6" id="KW-0472">Membrane</keyword>
<feature type="compositionally biased region" description="Pro residues" evidence="5">
    <location>
        <begin position="556"/>
        <end position="572"/>
    </location>
</feature>
<evidence type="ECO:0000256" key="6">
    <source>
        <dbReference type="SAM" id="Phobius"/>
    </source>
</evidence>
<sequence>MKGRPLFLSHQEHQLVNPSTLLGAFLLAAHAIQAQTSNATCTLTATTEWMFNADGHSPCLVWSRIQSLCLLSSSYINVPSLLDSSWSYNSPTESSSTCLCNSVSYNLMAACTYCQWKNATIPSEDDWSSECSSYTSAGLGFAEAVEEIPTWAYRAPSNDRGAWDPSVSSVTAAANTGSWATTFSRSFAEASNTTTGNLFVTTGRASGSGSGLNDGSISASNTGFTTASFTSTYKSDSSSTSHPGSEGGSNDSSPSHSIPLGPVIGGVAGGLVGLILLFVIWRWYVNRRHRLPSPYSPFSTSSGFGGGVKKEKQKRKERITYPYPAKTRSSLVVSVFGSRGEAEGDEERAGSGGKGRGRSFLDMLVGVKGDGSGNWERQRDTALYSDPTTFADPRKAPEPYSASRMKWQTTNERLALENDFSDSESAWSLSNDGEENSGRPKKDGRWKEAFIPSIARAAEAKKKTAEAKKKEDRNSEKMSTYMTTSQRQSLEGRTLTPSEMEGEGTPFPLSARPESVLTLVPSTNMQPLSTSTQLRPKIPNSNPIPNTKRNTRQLLPLPPKQPPPAFFPPPAPGEARPSLSPLGSGVDFSQPPSVRGERISENPTLPSLYEPPTGARTYRASRGSEMFSPGSTYMGTIYGDGGDGNGATRAEERRRFSEGTIGTALGSARSLKMRDGRGNGERAPTLALSKRR</sequence>
<feature type="region of interest" description="Disordered" evidence="5">
    <location>
        <begin position="371"/>
        <end position="404"/>
    </location>
</feature>
<evidence type="ECO:0000256" key="1">
    <source>
        <dbReference type="ARBA" id="ARBA00004167"/>
    </source>
</evidence>
<dbReference type="EMBL" id="ATAM02000012">
    <property type="protein sequence ID" value="KAL0242054.1"/>
    <property type="molecule type" value="Genomic_DNA"/>
</dbReference>
<reference evidence="7" key="2">
    <citation type="submission" date="2024-01" db="EMBL/GenBank/DDBJ databases">
        <title>Comparative genomics of Cryptococcus and Kwoniella reveals pathogenesis evolution and contrasting modes of karyotype evolution via chromosome fusion or intercentromeric recombination.</title>
        <authorList>
            <person name="Coelho M.A."/>
            <person name="David-Palma M."/>
            <person name="Shea T."/>
            <person name="Bowers K."/>
            <person name="Mcginley-Smith S."/>
            <person name="Mohammad A.W."/>
            <person name="Gnirke A."/>
            <person name="Yurkov A.M."/>
            <person name="Nowrousian M."/>
            <person name="Sun S."/>
            <person name="Cuomo C.A."/>
            <person name="Heitman J."/>
        </authorList>
    </citation>
    <scope>NUCLEOTIDE SEQUENCE</scope>
    <source>
        <strain evidence="7">IND107</strain>
    </source>
</reference>
<dbReference type="RefSeq" id="XP_066611436.1">
    <property type="nucleotide sequence ID" value="XM_066760675.1"/>
</dbReference>
<feature type="compositionally biased region" description="Polar residues" evidence="5">
    <location>
        <begin position="477"/>
        <end position="497"/>
    </location>
</feature>
<reference evidence="7" key="1">
    <citation type="submission" date="2015-01" db="EMBL/GenBank/DDBJ databases">
        <authorList>
            <consortium name="The Broad Institute Genomics Platform"/>
            <person name="Cuomo C."/>
            <person name="Litvintseva A."/>
            <person name="Chen Y."/>
            <person name="Heitman J."/>
            <person name="Sun S."/>
            <person name="Springer D."/>
            <person name="Dromer F."/>
            <person name="Young S."/>
            <person name="Zeng Q."/>
            <person name="Gargeya S."/>
            <person name="Abouelleil A."/>
            <person name="Alvarado L."/>
            <person name="Chapman S.B."/>
            <person name="Gainer-Dewar J."/>
            <person name="Goldberg J."/>
            <person name="Griggs A."/>
            <person name="Gujja S."/>
            <person name="Hansen M."/>
            <person name="Howarth C."/>
            <person name="Imamovic A."/>
            <person name="Larimer J."/>
            <person name="Murphy C."/>
            <person name="Naylor J."/>
            <person name="Pearson M."/>
            <person name="Priest M."/>
            <person name="Roberts A."/>
            <person name="Saif S."/>
            <person name="Shea T."/>
            <person name="Sykes S."/>
            <person name="Wortman J."/>
            <person name="Nusbaum C."/>
            <person name="Birren B."/>
        </authorList>
    </citation>
    <scope>NUCLEOTIDE SEQUENCE</scope>
    <source>
        <strain evidence="7">IND107</strain>
    </source>
</reference>
<comment type="caution">
    <text evidence="7">The sequence shown here is derived from an EMBL/GenBank/DDBJ whole genome shotgun (WGS) entry which is preliminary data.</text>
</comment>
<dbReference type="GeneID" id="91993097"/>
<feature type="transmembrane region" description="Helical" evidence="6">
    <location>
        <begin position="260"/>
        <end position="281"/>
    </location>
</feature>
<evidence type="ECO:0000256" key="4">
    <source>
        <dbReference type="ARBA" id="ARBA00023136"/>
    </source>
</evidence>
<feature type="compositionally biased region" description="Basic and acidic residues" evidence="5">
    <location>
        <begin position="458"/>
        <end position="476"/>
    </location>
</feature>
<comment type="subcellular location">
    <subcellularLocation>
        <location evidence="1">Membrane</location>
        <topology evidence="1">Single-pass membrane protein</topology>
    </subcellularLocation>
</comment>
<feature type="region of interest" description="Disordered" evidence="5">
    <location>
        <begin position="418"/>
        <end position="692"/>
    </location>
</feature>
<feature type="region of interest" description="Disordered" evidence="5">
    <location>
        <begin position="297"/>
        <end position="317"/>
    </location>
</feature>
<keyword evidence="3 6" id="KW-1133">Transmembrane helix</keyword>
<evidence type="ECO:0000256" key="2">
    <source>
        <dbReference type="ARBA" id="ARBA00022692"/>
    </source>
</evidence>
<protein>
    <recommendedName>
        <fullName evidence="9">Transmembrane protein</fullName>
    </recommendedName>
</protein>
<evidence type="ECO:0000256" key="5">
    <source>
        <dbReference type="SAM" id="MobiDB-lite"/>
    </source>
</evidence>
<feature type="compositionally biased region" description="Basic and acidic residues" evidence="5">
    <location>
        <begin position="436"/>
        <end position="448"/>
    </location>
</feature>
<feature type="compositionally biased region" description="Polar residues" evidence="5">
    <location>
        <begin position="520"/>
        <end position="548"/>
    </location>
</feature>
<evidence type="ECO:0008006" key="9">
    <source>
        <dbReference type="Google" id="ProtNLM"/>
    </source>
</evidence>
<organism evidence="7 8">
    <name type="scientific">Cryptococcus tetragattii IND107</name>
    <dbReference type="NCBI Taxonomy" id="1296105"/>
    <lineage>
        <taxon>Eukaryota</taxon>
        <taxon>Fungi</taxon>
        <taxon>Dikarya</taxon>
        <taxon>Basidiomycota</taxon>
        <taxon>Agaricomycotina</taxon>
        <taxon>Tremellomycetes</taxon>
        <taxon>Tremellales</taxon>
        <taxon>Cryptococcaceae</taxon>
        <taxon>Cryptococcus</taxon>
        <taxon>Cryptococcus gattii species complex</taxon>
    </lineage>
</organism>
<dbReference type="Proteomes" id="UP000054399">
    <property type="component" value="Unassembled WGS sequence"/>
</dbReference>
<keyword evidence="8" id="KW-1185">Reference proteome</keyword>
<feature type="region of interest" description="Disordered" evidence="5">
    <location>
        <begin position="337"/>
        <end position="357"/>
    </location>
</feature>
<name>A0ABR3BJT9_9TREE</name>
<evidence type="ECO:0000313" key="7">
    <source>
        <dbReference type="EMBL" id="KAL0242054.1"/>
    </source>
</evidence>
<proteinExistence type="predicted"/>
<evidence type="ECO:0000313" key="8">
    <source>
        <dbReference type="Proteomes" id="UP000054399"/>
    </source>
</evidence>
<feature type="region of interest" description="Disordered" evidence="5">
    <location>
        <begin position="235"/>
        <end position="256"/>
    </location>
</feature>
<accession>A0ABR3BJT9</accession>
<dbReference type="PANTHER" id="PTHR15549">
    <property type="entry name" value="PAIRED IMMUNOGLOBULIN-LIKE TYPE 2 RECEPTOR"/>
    <property type="match status" value="1"/>
</dbReference>
<keyword evidence="2 6" id="KW-0812">Transmembrane</keyword>
<dbReference type="InterPro" id="IPR051694">
    <property type="entry name" value="Immunoregulatory_rcpt-like"/>
</dbReference>